<feature type="domain" description="Glycosyltransferase 2-like" evidence="1">
    <location>
        <begin position="11"/>
        <end position="179"/>
    </location>
</feature>
<dbReference type="AlphaFoldDB" id="A0A8J6NU34"/>
<dbReference type="GO" id="GO:0016758">
    <property type="term" value="F:hexosyltransferase activity"/>
    <property type="evidence" value="ECO:0007669"/>
    <property type="project" value="UniProtKB-ARBA"/>
</dbReference>
<name>A0A8J6NU34_9BACT</name>
<comment type="caution">
    <text evidence="2">The sequence shown here is derived from an EMBL/GenBank/DDBJ whole genome shotgun (WGS) entry which is preliminary data.</text>
</comment>
<accession>A0A8J6NU34</accession>
<evidence type="ECO:0000313" key="2">
    <source>
        <dbReference type="EMBL" id="MBC8362367.1"/>
    </source>
</evidence>
<protein>
    <submittedName>
        <fullName evidence="2">Glycosyltransferase family 2 protein</fullName>
    </submittedName>
</protein>
<organism evidence="2 3">
    <name type="scientific">Candidatus Desulfatibia profunda</name>
    <dbReference type="NCBI Taxonomy" id="2841695"/>
    <lineage>
        <taxon>Bacteria</taxon>
        <taxon>Pseudomonadati</taxon>
        <taxon>Thermodesulfobacteriota</taxon>
        <taxon>Desulfobacteria</taxon>
        <taxon>Desulfobacterales</taxon>
        <taxon>Desulfobacterales incertae sedis</taxon>
        <taxon>Candidatus Desulfatibia</taxon>
    </lineage>
</organism>
<sequence length="313" mass="35424">MGKNSLTPLVSVVVCTYNRADLLRTCLESLVAQTADKSLYEVIVVNNNSTDATIEAAAKFVKSQPNFRMVIETKQGLSHARNRGWQESTGEYVAYIDDDAQASPDWCERILKAFSNVKPNPVAVGGEILPWYESSPPIWFSDELETRTWGDEAGFLKPPGDAYGFSGSNMAFPRRIFDKFGGFSTGFGMVGGKLRMGEDTEFFFRLYKNGKDKFWYDPEIQVKHFTPTTHFFLSYRLKRAYVTGTSYAYLKSSWSNYSSWIKSLLGIPHVILKEIINALSASSYDRSKFVKSSQNIAHQTGCFIEMTRRLIRC</sequence>
<evidence type="ECO:0000313" key="3">
    <source>
        <dbReference type="Proteomes" id="UP000603434"/>
    </source>
</evidence>
<gene>
    <name evidence="2" type="ORF">H8E23_13325</name>
</gene>
<dbReference type="Gene3D" id="3.90.550.10">
    <property type="entry name" value="Spore Coat Polysaccharide Biosynthesis Protein SpsA, Chain A"/>
    <property type="match status" value="1"/>
</dbReference>
<dbReference type="Pfam" id="PF00535">
    <property type="entry name" value="Glycos_transf_2"/>
    <property type="match status" value="1"/>
</dbReference>
<dbReference type="PANTHER" id="PTHR22916:SF3">
    <property type="entry name" value="UDP-GLCNAC:BETAGAL BETA-1,3-N-ACETYLGLUCOSAMINYLTRANSFERASE-LIKE PROTEIN 1"/>
    <property type="match status" value="1"/>
</dbReference>
<dbReference type="CDD" id="cd00761">
    <property type="entry name" value="Glyco_tranf_GTA_type"/>
    <property type="match status" value="1"/>
</dbReference>
<dbReference type="InterPro" id="IPR001173">
    <property type="entry name" value="Glyco_trans_2-like"/>
</dbReference>
<dbReference type="Proteomes" id="UP000603434">
    <property type="component" value="Unassembled WGS sequence"/>
</dbReference>
<proteinExistence type="predicted"/>
<dbReference type="SUPFAM" id="SSF53448">
    <property type="entry name" value="Nucleotide-diphospho-sugar transferases"/>
    <property type="match status" value="1"/>
</dbReference>
<evidence type="ECO:0000259" key="1">
    <source>
        <dbReference type="Pfam" id="PF00535"/>
    </source>
</evidence>
<reference evidence="2 3" key="1">
    <citation type="submission" date="2020-08" db="EMBL/GenBank/DDBJ databases">
        <title>Bridging the membrane lipid divide: bacteria of the FCB group superphylum have the potential to synthesize archaeal ether lipids.</title>
        <authorList>
            <person name="Villanueva L."/>
            <person name="Von Meijenfeldt F.A.B."/>
            <person name="Westbye A.B."/>
            <person name="Yadav S."/>
            <person name="Hopmans E.C."/>
            <person name="Dutilh B.E."/>
            <person name="Sinninghe Damste J.S."/>
        </authorList>
    </citation>
    <scope>NUCLEOTIDE SEQUENCE [LARGE SCALE GENOMIC DNA]</scope>
    <source>
        <strain evidence="2">NIOZ-UU30</strain>
    </source>
</reference>
<dbReference type="PANTHER" id="PTHR22916">
    <property type="entry name" value="GLYCOSYLTRANSFERASE"/>
    <property type="match status" value="1"/>
</dbReference>
<dbReference type="EMBL" id="JACNJH010000185">
    <property type="protein sequence ID" value="MBC8362367.1"/>
    <property type="molecule type" value="Genomic_DNA"/>
</dbReference>
<dbReference type="InterPro" id="IPR029044">
    <property type="entry name" value="Nucleotide-diphossugar_trans"/>
</dbReference>